<sequence length="86" mass="9548">MAFSCIPYGPRVKENEISTKAIMEAKGFVSSKAYSLASKAAFNAFNSISMCEALLEGLEMPAYVSSRNLTFERMCNIDMTFPDLFI</sequence>
<dbReference type="RefSeq" id="XP_019092349.1">
    <property type="nucleotide sequence ID" value="XM_019236804.1"/>
</dbReference>
<evidence type="ECO:0000313" key="1">
    <source>
        <dbReference type="Proteomes" id="UP000694864"/>
    </source>
</evidence>
<organism evidence="1 2">
    <name type="scientific">Camelina sativa</name>
    <name type="common">False flax</name>
    <name type="synonym">Myagrum sativum</name>
    <dbReference type="NCBI Taxonomy" id="90675"/>
    <lineage>
        <taxon>Eukaryota</taxon>
        <taxon>Viridiplantae</taxon>
        <taxon>Streptophyta</taxon>
        <taxon>Embryophyta</taxon>
        <taxon>Tracheophyta</taxon>
        <taxon>Spermatophyta</taxon>
        <taxon>Magnoliopsida</taxon>
        <taxon>eudicotyledons</taxon>
        <taxon>Gunneridae</taxon>
        <taxon>Pentapetalae</taxon>
        <taxon>rosids</taxon>
        <taxon>malvids</taxon>
        <taxon>Brassicales</taxon>
        <taxon>Brassicaceae</taxon>
        <taxon>Camelineae</taxon>
        <taxon>Camelina</taxon>
    </lineage>
</organism>
<keyword evidence="1" id="KW-1185">Reference proteome</keyword>
<dbReference type="InterPro" id="IPR035513">
    <property type="entry name" value="Invertase/methylesterase_inhib"/>
</dbReference>
<gene>
    <name evidence="2" type="primary">LOC109129154</name>
</gene>
<reference evidence="1" key="1">
    <citation type="journal article" date="2014" name="Nat. Commun.">
        <title>The emerging biofuel crop Camelina sativa retains a highly undifferentiated hexaploid genome structure.</title>
        <authorList>
            <person name="Kagale S."/>
            <person name="Koh C."/>
            <person name="Nixon J."/>
            <person name="Bollina V."/>
            <person name="Clarke W.E."/>
            <person name="Tuteja R."/>
            <person name="Spillane C."/>
            <person name="Robinson S.J."/>
            <person name="Links M.G."/>
            <person name="Clarke C."/>
            <person name="Higgins E.E."/>
            <person name="Huebert T."/>
            <person name="Sharpe A.G."/>
            <person name="Parkin I.A."/>
        </authorList>
    </citation>
    <scope>NUCLEOTIDE SEQUENCE [LARGE SCALE GENOMIC DNA]</scope>
    <source>
        <strain evidence="1">cv. DH55</strain>
    </source>
</reference>
<reference evidence="2" key="2">
    <citation type="submission" date="2025-08" db="UniProtKB">
        <authorList>
            <consortium name="RefSeq"/>
        </authorList>
    </citation>
    <scope>IDENTIFICATION</scope>
    <source>
        <tissue evidence="2">Leaf</tissue>
    </source>
</reference>
<dbReference type="Proteomes" id="UP000694864">
    <property type="component" value="Chromosome 15"/>
</dbReference>
<proteinExistence type="predicted"/>
<dbReference type="SUPFAM" id="SSF101148">
    <property type="entry name" value="Plant invertase/pectin methylesterase inhibitor"/>
    <property type="match status" value="1"/>
</dbReference>
<evidence type="ECO:0000313" key="2">
    <source>
        <dbReference type="RefSeq" id="XP_019092349.1"/>
    </source>
</evidence>
<protein>
    <submittedName>
        <fullName evidence="2">Uncharacterized protein LOC109129154</fullName>
    </submittedName>
</protein>
<accession>A0ABM1R011</accession>
<name>A0ABM1R011_CAMSA</name>
<dbReference type="GeneID" id="109129154"/>